<comment type="subcellular location">
    <subcellularLocation>
        <location evidence="1">Membrane</location>
        <topology evidence="1">Multi-pass membrane protein</topology>
    </subcellularLocation>
</comment>
<keyword evidence="5 7" id="KW-1133">Transmembrane helix</keyword>
<protein>
    <submittedName>
        <fullName evidence="10">Rhomboid family intramembrane serine protease</fullName>
    </submittedName>
</protein>
<dbReference type="SUPFAM" id="SSF144091">
    <property type="entry name" value="Rhomboid-like"/>
    <property type="match status" value="1"/>
</dbReference>
<feature type="transmembrane region" description="Helical" evidence="7">
    <location>
        <begin position="20"/>
        <end position="40"/>
    </location>
</feature>
<keyword evidence="10" id="KW-0645">Protease</keyword>
<feature type="transmembrane region" description="Helical" evidence="7">
    <location>
        <begin position="139"/>
        <end position="160"/>
    </location>
</feature>
<dbReference type="Pfam" id="PF01694">
    <property type="entry name" value="Rhomboid"/>
    <property type="match status" value="1"/>
</dbReference>
<keyword evidence="3 7" id="KW-0812">Transmembrane</keyword>
<feature type="domain" description="Peptidase S54 rhomboid" evidence="8">
    <location>
        <begin position="65"/>
        <end position="212"/>
    </location>
</feature>
<evidence type="ECO:0000256" key="2">
    <source>
        <dbReference type="ARBA" id="ARBA00009045"/>
    </source>
</evidence>
<dbReference type="GO" id="GO:0016020">
    <property type="term" value="C:membrane"/>
    <property type="evidence" value="ECO:0007669"/>
    <property type="project" value="UniProtKB-SubCell"/>
</dbReference>
<dbReference type="GO" id="GO:0006508">
    <property type="term" value="P:proteolysis"/>
    <property type="evidence" value="ECO:0007669"/>
    <property type="project" value="UniProtKB-KW"/>
</dbReference>
<dbReference type="Gene3D" id="1.20.1540.10">
    <property type="entry name" value="Rhomboid-like"/>
    <property type="match status" value="1"/>
</dbReference>
<evidence type="ECO:0000256" key="1">
    <source>
        <dbReference type="ARBA" id="ARBA00004141"/>
    </source>
</evidence>
<keyword evidence="6 7" id="KW-0472">Membrane</keyword>
<sequence length="296" mass="33234">MFDDFKHAFQRYNNAHVQLIIINVVIFLVIGVMSVVGNWTGTEWFADAVYNQFSIPPVLGEFLTRPWTLVTYMFAHSRWDISHILFNMLALYWFGSLFAEYLGSDKLVAMYVLGGLAGALVYLFMFNTVPFYVERSLDFPGMVGASAAIYAIVVGAATLLPDYTFFLMFIGPVRIKYIAAFYVIVSFLGTTQANAGGNLAHLGGALMGFIYIKQLQRGNNLGSWVTFFIQWVRNLFAPRRNVKVTYRKETSSGKKSNKASAISQAEIDAILDKISDGGYESLTKEEKEKLFNASKK</sequence>
<evidence type="ECO:0000256" key="7">
    <source>
        <dbReference type="SAM" id="Phobius"/>
    </source>
</evidence>
<evidence type="ECO:0000259" key="9">
    <source>
        <dbReference type="Pfam" id="PF20216"/>
    </source>
</evidence>
<dbReference type="AlphaFoldDB" id="A0A385SM39"/>
<feature type="transmembrane region" description="Helical" evidence="7">
    <location>
        <begin position="111"/>
        <end position="133"/>
    </location>
</feature>
<dbReference type="InterPro" id="IPR046483">
    <property type="entry name" value="DUF6576"/>
</dbReference>
<gene>
    <name evidence="10" type="ORF">D4L85_12495</name>
</gene>
<evidence type="ECO:0000259" key="8">
    <source>
        <dbReference type="Pfam" id="PF01694"/>
    </source>
</evidence>
<evidence type="ECO:0000313" key="10">
    <source>
        <dbReference type="EMBL" id="AYB31347.1"/>
    </source>
</evidence>
<organism evidence="10 11">
    <name type="scientific">Chryseolinea soli</name>
    <dbReference type="NCBI Taxonomy" id="2321403"/>
    <lineage>
        <taxon>Bacteria</taxon>
        <taxon>Pseudomonadati</taxon>
        <taxon>Bacteroidota</taxon>
        <taxon>Cytophagia</taxon>
        <taxon>Cytophagales</taxon>
        <taxon>Fulvivirgaceae</taxon>
        <taxon>Chryseolinea</taxon>
    </lineage>
</organism>
<evidence type="ECO:0000256" key="5">
    <source>
        <dbReference type="ARBA" id="ARBA00022989"/>
    </source>
</evidence>
<dbReference type="Pfam" id="PF20216">
    <property type="entry name" value="DUF6576"/>
    <property type="match status" value="1"/>
</dbReference>
<dbReference type="InterPro" id="IPR050925">
    <property type="entry name" value="Rhomboid_protease_S54"/>
</dbReference>
<feature type="domain" description="DUF6576" evidence="9">
    <location>
        <begin position="256"/>
        <end position="296"/>
    </location>
</feature>
<reference evidence="11" key="1">
    <citation type="submission" date="2018-09" db="EMBL/GenBank/DDBJ databases">
        <title>Chryseolinea sp. KIS68-18 isolated from soil.</title>
        <authorList>
            <person name="Weon H.-Y."/>
            <person name="Kwon S.-W."/>
            <person name="Lee S.A."/>
        </authorList>
    </citation>
    <scope>NUCLEOTIDE SEQUENCE [LARGE SCALE GENOMIC DNA]</scope>
    <source>
        <strain evidence="11">KIS68-18</strain>
    </source>
</reference>
<evidence type="ECO:0000256" key="6">
    <source>
        <dbReference type="ARBA" id="ARBA00023136"/>
    </source>
</evidence>
<name>A0A385SM39_9BACT</name>
<comment type="similarity">
    <text evidence="2">Belongs to the peptidase S54 family.</text>
</comment>
<dbReference type="OrthoDB" id="680602at2"/>
<proteinExistence type="inferred from homology"/>
<dbReference type="InterPro" id="IPR035952">
    <property type="entry name" value="Rhomboid-like_sf"/>
</dbReference>
<keyword evidence="4" id="KW-0378">Hydrolase</keyword>
<dbReference type="InterPro" id="IPR022764">
    <property type="entry name" value="Peptidase_S54_rhomboid_dom"/>
</dbReference>
<dbReference type="RefSeq" id="WP_119754617.1">
    <property type="nucleotide sequence ID" value="NZ_CP032382.1"/>
</dbReference>
<keyword evidence="11" id="KW-1185">Reference proteome</keyword>
<feature type="transmembrane region" description="Helical" evidence="7">
    <location>
        <begin position="81"/>
        <end position="99"/>
    </location>
</feature>
<dbReference type="PANTHER" id="PTHR43731">
    <property type="entry name" value="RHOMBOID PROTEASE"/>
    <property type="match status" value="1"/>
</dbReference>
<dbReference type="EMBL" id="CP032382">
    <property type="protein sequence ID" value="AYB31347.1"/>
    <property type="molecule type" value="Genomic_DNA"/>
</dbReference>
<dbReference type="PANTHER" id="PTHR43731:SF14">
    <property type="entry name" value="PRESENILIN-ASSOCIATED RHOMBOID-LIKE PROTEIN, MITOCHONDRIAL"/>
    <property type="match status" value="1"/>
</dbReference>
<dbReference type="GO" id="GO:0004252">
    <property type="term" value="F:serine-type endopeptidase activity"/>
    <property type="evidence" value="ECO:0007669"/>
    <property type="project" value="InterPro"/>
</dbReference>
<evidence type="ECO:0000313" key="11">
    <source>
        <dbReference type="Proteomes" id="UP000266183"/>
    </source>
</evidence>
<evidence type="ECO:0000256" key="4">
    <source>
        <dbReference type="ARBA" id="ARBA00022801"/>
    </source>
</evidence>
<dbReference type="KEGG" id="chk:D4L85_12495"/>
<feature type="transmembrane region" description="Helical" evidence="7">
    <location>
        <begin position="167"/>
        <end position="189"/>
    </location>
</feature>
<evidence type="ECO:0000256" key="3">
    <source>
        <dbReference type="ARBA" id="ARBA00022692"/>
    </source>
</evidence>
<accession>A0A385SM39</accession>
<dbReference type="Proteomes" id="UP000266183">
    <property type="component" value="Chromosome"/>
</dbReference>